<dbReference type="SUPFAM" id="SSF54427">
    <property type="entry name" value="NTF2-like"/>
    <property type="match status" value="1"/>
</dbReference>
<keyword evidence="1" id="KW-0732">Signal</keyword>
<evidence type="ECO:0000259" key="2">
    <source>
        <dbReference type="Pfam" id="PF13474"/>
    </source>
</evidence>
<evidence type="ECO:0000256" key="1">
    <source>
        <dbReference type="SAM" id="SignalP"/>
    </source>
</evidence>
<feature type="signal peptide" evidence="1">
    <location>
        <begin position="1"/>
        <end position="24"/>
    </location>
</feature>
<dbReference type="InterPro" id="IPR037401">
    <property type="entry name" value="SnoaL-like"/>
</dbReference>
<keyword evidence="4" id="KW-1185">Reference proteome</keyword>
<dbReference type="Gene3D" id="3.10.450.50">
    <property type="match status" value="1"/>
</dbReference>
<feature type="chain" id="PRO_5020904302" description="SnoaL-like domain-containing protein" evidence="1">
    <location>
        <begin position="25"/>
        <end position="150"/>
    </location>
</feature>
<evidence type="ECO:0000313" key="3">
    <source>
        <dbReference type="EMBL" id="TDP82526.1"/>
    </source>
</evidence>
<protein>
    <recommendedName>
        <fullName evidence="2">SnoaL-like domain-containing protein</fullName>
    </recommendedName>
</protein>
<dbReference type="Pfam" id="PF13474">
    <property type="entry name" value="SnoaL_3"/>
    <property type="match status" value="1"/>
</dbReference>
<comment type="caution">
    <text evidence="3">The sequence shown here is derived from an EMBL/GenBank/DDBJ whole genome shotgun (WGS) entry which is preliminary data.</text>
</comment>
<proteinExistence type="predicted"/>
<feature type="domain" description="SnoaL-like" evidence="2">
    <location>
        <begin position="39"/>
        <end position="144"/>
    </location>
</feature>
<dbReference type="EMBL" id="SNXY01000010">
    <property type="protein sequence ID" value="TDP82526.1"/>
    <property type="molecule type" value="Genomic_DNA"/>
</dbReference>
<dbReference type="OrthoDB" id="953853at2"/>
<evidence type="ECO:0000313" key="4">
    <source>
        <dbReference type="Proteomes" id="UP000294547"/>
    </source>
</evidence>
<dbReference type="AlphaFoldDB" id="A0A4R6RA61"/>
<dbReference type="RefSeq" id="WP_126539185.1">
    <property type="nucleotide sequence ID" value="NZ_BSPM01000007.1"/>
</dbReference>
<sequence>MIAKTKTALALASLLALAATPALADTGCVKLDQAAAKGLFDKWAAALPGHNADLVLAFYADGHSFKPHDRDAALTERTAIRDYWTDFVDGTPRVTLGETTVTADCGKVVKSGVKTIAVGGEEIRATFAMEFADNGGTWLITRHEITPMAN</sequence>
<reference evidence="3 4" key="1">
    <citation type="submission" date="2019-03" db="EMBL/GenBank/DDBJ databases">
        <title>Genomic Encyclopedia of Type Strains, Phase IV (KMG-IV): sequencing the most valuable type-strain genomes for metagenomic binning, comparative biology and taxonomic classification.</title>
        <authorList>
            <person name="Goeker M."/>
        </authorList>
    </citation>
    <scope>NUCLEOTIDE SEQUENCE [LARGE SCALE GENOMIC DNA]</scope>
    <source>
        <strain evidence="3 4">DSM 102969</strain>
    </source>
</reference>
<name>A0A4R6RA61_9HYPH</name>
<dbReference type="Proteomes" id="UP000294547">
    <property type="component" value="Unassembled WGS sequence"/>
</dbReference>
<dbReference type="InterPro" id="IPR032710">
    <property type="entry name" value="NTF2-like_dom_sf"/>
</dbReference>
<accession>A0A4R6RA61</accession>
<gene>
    <name evidence="3" type="ORF">EDD54_3795</name>
</gene>
<organism evidence="3 4">
    <name type="scientific">Oharaeibacter diazotrophicus</name>
    <dbReference type="NCBI Taxonomy" id="1920512"/>
    <lineage>
        <taxon>Bacteria</taxon>
        <taxon>Pseudomonadati</taxon>
        <taxon>Pseudomonadota</taxon>
        <taxon>Alphaproteobacteria</taxon>
        <taxon>Hyphomicrobiales</taxon>
        <taxon>Pleomorphomonadaceae</taxon>
        <taxon>Oharaeibacter</taxon>
    </lineage>
</organism>